<gene>
    <name evidence="2" type="ORF">MICPUN_61587</name>
</gene>
<dbReference type="AlphaFoldDB" id="C1ECY5"/>
<evidence type="ECO:0000256" key="1">
    <source>
        <dbReference type="SAM" id="MobiDB-lite"/>
    </source>
</evidence>
<dbReference type="RefSeq" id="XP_002504404.1">
    <property type="nucleotide sequence ID" value="XM_002504358.1"/>
</dbReference>
<evidence type="ECO:0000313" key="2">
    <source>
        <dbReference type="EMBL" id="ACO65662.1"/>
    </source>
</evidence>
<dbReference type="KEGG" id="mis:MICPUN_61587"/>
<reference evidence="2 3" key="1">
    <citation type="journal article" date="2009" name="Science">
        <title>Green evolution and dynamic adaptations revealed by genomes of the marine picoeukaryotes Micromonas.</title>
        <authorList>
            <person name="Worden A.Z."/>
            <person name="Lee J.H."/>
            <person name="Mock T."/>
            <person name="Rouze P."/>
            <person name="Simmons M.P."/>
            <person name="Aerts A.L."/>
            <person name="Allen A.E."/>
            <person name="Cuvelier M.L."/>
            <person name="Derelle E."/>
            <person name="Everett M.V."/>
            <person name="Foulon E."/>
            <person name="Grimwood J."/>
            <person name="Gundlach H."/>
            <person name="Henrissat B."/>
            <person name="Napoli C."/>
            <person name="McDonald S.M."/>
            <person name="Parker M.S."/>
            <person name="Rombauts S."/>
            <person name="Salamov A."/>
            <person name="Von Dassow P."/>
            <person name="Badger J.H."/>
            <person name="Coutinho P.M."/>
            <person name="Demir E."/>
            <person name="Dubchak I."/>
            <person name="Gentemann C."/>
            <person name="Eikrem W."/>
            <person name="Gready J.E."/>
            <person name="John U."/>
            <person name="Lanier W."/>
            <person name="Lindquist E.A."/>
            <person name="Lucas S."/>
            <person name="Mayer K.F."/>
            <person name="Moreau H."/>
            <person name="Not F."/>
            <person name="Otillar R."/>
            <person name="Panaud O."/>
            <person name="Pangilinan J."/>
            <person name="Paulsen I."/>
            <person name="Piegu B."/>
            <person name="Poliakov A."/>
            <person name="Robbens S."/>
            <person name="Schmutz J."/>
            <person name="Toulza E."/>
            <person name="Wyss T."/>
            <person name="Zelensky A."/>
            <person name="Zhou K."/>
            <person name="Armbrust E.V."/>
            <person name="Bhattacharya D."/>
            <person name="Goodenough U.W."/>
            <person name="Van de Peer Y."/>
            <person name="Grigoriev I.V."/>
        </authorList>
    </citation>
    <scope>NUCLEOTIDE SEQUENCE [LARGE SCALE GENOMIC DNA]</scope>
    <source>
        <strain evidence="3">RCC299 / NOUM17</strain>
    </source>
</reference>
<dbReference type="GeneID" id="8246593"/>
<evidence type="ECO:0000313" key="3">
    <source>
        <dbReference type="Proteomes" id="UP000002009"/>
    </source>
</evidence>
<protein>
    <submittedName>
        <fullName evidence="2">Uncharacterized protein</fullName>
    </submittedName>
</protein>
<dbReference type="EMBL" id="CP001329">
    <property type="protein sequence ID" value="ACO65662.1"/>
    <property type="molecule type" value="Genomic_DNA"/>
</dbReference>
<feature type="region of interest" description="Disordered" evidence="1">
    <location>
        <begin position="46"/>
        <end position="73"/>
    </location>
</feature>
<keyword evidence="3" id="KW-1185">Reference proteome</keyword>
<dbReference type="InParanoid" id="C1ECY5"/>
<name>C1ECY5_MICCC</name>
<proteinExistence type="predicted"/>
<feature type="compositionally biased region" description="Basic and acidic residues" evidence="1">
    <location>
        <begin position="52"/>
        <end position="73"/>
    </location>
</feature>
<accession>C1ECY5</accession>
<organism evidence="2 3">
    <name type="scientific">Micromonas commoda (strain RCC299 / NOUM17 / CCMP2709)</name>
    <name type="common">Picoplanktonic green alga</name>
    <dbReference type="NCBI Taxonomy" id="296587"/>
    <lineage>
        <taxon>Eukaryota</taxon>
        <taxon>Viridiplantae</taxon>
        <taxon>Chlorophyta</taxon>
        <taxon>Mamiellophyceae</taxon>
        <taxon>Mamiellales</taxon>
        <taxon>Mamiellaceae</taxon>
        <taxon>Micromonas</taxon>
    </lineage>
</organism>
<dbReference type="Proteomes" id="UP000002009">
    <property type="component" value="Chromosome 9"/>
</dbReference>
<sequence>MDAAAKKAVRRANAPQWKVAVGVGIGLALAAAPLAFKEVRAREQSVAQMRDAQYDKQGSKDDARDARLKRGKK</sequence>